<sequence>MEVYFRKRATPLKEKHTEITSKLMGKAKDIVRITLLSTSSTSMKPQENPKIIYDILRQHFSDETYSCMPMADFYSTVPATGETPVEYWLRLNKAVDAAEEGLKRLGRHMEDPCQEAVMMFVKYCPDPSFAAVFKFKAPEKWTAMRGCVGTEEIIDNSDIEQQYIKACAAAPTGAKVIVQNTQRLGPFDELFYTPVKINNSFQVQGMLDSGSMACTFSEQAER</sequence>
<protein>
    <submittedName>
        <fullName evidence="1">Uncharacterized protein</fullName>
    </submittedName>
</protein>
<name>A0AA47M5V3_MERPO</name>
<gene>
    <name evidence="1" type="ORF">N1851_030144</name>
</gene>
<proteinExistence type="predicted"/>
<dbReference type="Proteomes" id="UP001174136">
    <property type="component" value="Unassembled WGS sequence"/>
</dbReference>
<dbReference type="EMBL" id="JAOPHQ010005716">
    <property type="protein sequence ID" value="KAK0134293.1"/>
    <property type="molecule type" value="Genomic_DNA"/>
</dbReference>
<comment type="caution">
    <text evidence="1">The sequence shown here is derived from an EMBL/GenBank/DDBJ whole genome shotgun (WGS) entry which is preliminary data.</text>
</comment>
<organism evidence="1 2">
    <name type="scientific">Merluccius polli</name>
    <name type="common">Benguela hake</name>
    <name type="synonym">Merluccius cadenati</name>
    <dbReference type="NCBI Taxonomy" id="89951"/>
    <lineage>
        <taxon>Eukaryota</taxon>
        <taxon>Metazoa</taxon>
        <taxon>Chordata</taxon>
        <taxon>Craniata</taxon>
        <taxon>Vertebrata</taxon>
        <taxon>Euteleostomi</taxon>
        <taxon>Actinopterygii</taxon>
        <taxon>Neopterygii</taxon>
        <taxon>Teleostei</taxon>
        <taxon>Neoteleostei</taxon>
        <taxon>Acanthomorphata</taxon>
        <taxon>Zeiogadaria</taxon>
        <taxon>Gadariae</taxon>
        <taxon>Gadiformes</taxon>
        <taxon>Gadoidei</taxon>
        <taxon>Merlucciidae</taxon>
        <taxon>Merluccius</taxon>
    </lineage>
</organism>
<accession>A0AA47M5V3</accession>
<evidence type="ECO:0000313" key="2">
    <source>
        <dbReference type="Proteomes" id="UP001174136"/>
    </source>
</evidence>
<keyword evidence="2" id="KW-1185">Reference proteome</keyword>
<reference evidence="1" key="1">
    <citation type="journal article" date="2023" name="Front. Mar. Sci.">
        <title>A new Merluccius polli reference genome to investigate the effects of global change in West African waters.</title>
        <authorList>
            <person name="Mateo J.L."/>
            <person name="Blanco-Fernandez C."/>
            <person name="Garcia-Vazquez E."/>
            <person name="Machado-Schiaffino G."/>
        </authorList>
    </citation>
    <scope>NUCLEOTIDE SEQUENCE</scope>
    <source>
        <strain evidence="1">C29</strain>
        <tissue evidence="1">Fin</tissue>
    </source>
</reference>
<evidence type="ECO:0000313" key="1">
    <source>
        <dbReference type="EMBL" id="KAK0134293.1"/>
    </source>
</evidence>
<dbReference type="AlphaFoldDB" id="A0AA47M5V3"/>